<reference evidence="2" key="1">
    <citation type="submission" date="2017-05" db="UniProtKB">
        <authorList>
            <consortium name="EnsemblMetazoa"/>
        </authorList>
    </citation>
    <scope>IDENTIFICATION</scope>
</reference>
<accession>A0A1X7UUM9</accession>
<keyword evidence="1" id="KW-1133">Transmembrane helix</keyword>
<dbReference type="EnsemblMetazoa" id="Aqu2.1.31092_001">
    <property type="protein sequence ID" value="Aqu2.1.31092_001"/>
    <property type="gene ID" value="Aqu2.1.31092"/>
</dbReference>
<name>A0A1X7UUM9_AMPQE</name>
<proteinExistence type="predicted"/>
<dbReference type="AlphaFoldDB" id="A0A1X7UUM9"/>
<protein>
    <submittedName>
        <fullName evidence="2">Uncharacterized protein</fullName>
    </submittedName>
</protein>
<dbReference type="InParanoid" id="A0A1X7UUM9"/>
<keyword evidence="1" id="KW-0812">Transmembrane</keyword>
<evidence type="ECO:0000313" key="2">
    <source>
        <dbReference type="EnsemblMetazoa" id="Aqu2.1.31092_001"/>
    </source>
</evidence>
<feature type="transmembrane region" description="Helical" evidence="1">
    <location>
        <begin position="6"/>
        <end position="26"/>
    </location>
</feature>
<organism evidence="2">
    <name type="scientific">Amphimedon queenslandica</name>
    <name type="common">Sponge</name>
    <dbReference type="NCBI Taxonomy" id="400682"/>
    <lineage>
        <taxon>Eukaryota</taxon>
        <taxon>Metazoa</taxon>
        <taxon>Porifera</taxon>
        <taxon>Demospongiae</taxon>
        <taxon>Heteroscleromorpha</taxon>
        <taxon>Haplosclerida</taxon>
        <taxon>Niphatidae</taxon>
        <taxon>Amphimedon</taxon>
    </lineage>
</organism>
<sequence>MFLLELSTFCMYIILEYFLLYFMRLFL</sequence>
<keyword evidence="1" id="KW-0472">Membrane</keyword>
<evidence type="ECO:0000256" key="1">
    <source>
        <dbReference type="SAM" id="Phobius"/>
    </source>
</evidence>